<sequence length="315" mass="36104">MGRRIGFYRLGKELGAGNFSKVKLGVHCLTDEKVAVKIMEKSKMDQKAQKLLASEIRTMEQLHHPNVIRLFEHSKNIVHRDIKSENVIFSKPGWIKLADFGFSCQVYPNDKLSTFCGSPPYAAPELFKGEEYAGLNVDVWALGVLLYFMLVGTTPFRGETINDLKQCVLRGIYVVPDYISTFAHHAIGRMLVVDPKKRGTIEDVKKVYFLRESKFTKPYAQCSTVPDEKELQENPIARRVWDKLHLYGIDEKAIKDAAPKGARNAIIGTYRIVLHQSQQEYDERERNRIQDHQMMMKARRSPPKIVNRSKTCSCL</sequence>
<dbReference type="PROSITE" id="PS00108">
    <property type="entry name" value="PROTEIN_KINASE_ST"/>
    <property type="match status" value="1"/>
</dbReference>
<keyword evidence="4 9" id="KW-0547">Nucleotide-binding</keyword>
<evidence type="ECO:0000256" key="1">
    <source>
        <dbReference type="ARBA" id="ARBA00012513"/>
    </source>
</evidence>
<dbReference type="InterPro" id="IPR011009">
    <property type="entry name" value="Kinase-like_dom_sf"/>
</dbReference>
<dbReference type="EC" id="2.7.11.1" evidence="1"/>
<dbReference type="SUPFAM" id="SSF56112">
    <property type="entry name" value="Protein kinase-like (PK-like)"/>
    <property type="match status" value="1"/>
</dbReference>
<dbReference type="Pfam" id="PF00069">
    <property type="entry name" value="Pkinase"/>
    <property type="match status" value="2"/>
</dbReference>
<keyword evidence="13" id="KW-1185">Reference proteome</keyword>
<evidence type="ECO:0000256" key="5">
    <source>
        <dbReference type="ARBA" id="ARBA00022777"/>
    </source>
</evidence>
<feature type="domain" description="Protein kinase" evidence="11">
    <location>
        <begin position="1"/>
        <end position="210"/>
    </location>
</feature>
<dbReference type="SMART" id="SM00220">
    <property type="entry name" value="S_TKc"/>
    <property type="match status" value="1"/>
</dbReference>
<comment type="catalytic activity">
    <reaction evidence="7">
        <text>L-threonyl-[protein] + ATP = O-phospho-L-threonyl-[protein] + ADP + H(+)</text>
        <dbReference type="Rhea" id="RHEA:46608"/>
        <dbReference type="Rhea" id="RHEA-COMP:11060"/>
        <dbReference type="Rhea" id="RHEA-COMP:11605"/>
        <dbReference type="ChEBI" id="CHEBI:15378"/>
        <dbReference type="ChEBI" id="CHEBI:30013"/>
        <dbReference type="ChEBI" id="CHEBI:30616"/>
        <dbReference type="ChEBI" id="CHEBI:61977"/>
        <dbReference type="ChEBI" id="CHEBI:456216"/>
        <dbReference type="EC" id="2.7.11.1"/>
    </reaction>
</comment>
<dbReference type="InterPro" id="IPR000719">
    <property type="entry name" value="Prot_kinase_dom"/>
</dbReference>
<dbReference type="GO" id="GO:0005524">
    <property type="term" value="F:ATP binding"/>
    <property type="evidence" value="ECO:0007669"/>
    <property type="project" value="UniProtKB-UniRule"/>
</dbReference>
<dbReference type="GO" id="GO:0005737">
    <property type="term" value="C:cytoplasm"/>
    <property type="evidence" value="ECO:0007669"/>
    <property type="project" value="TreeGrafter"/>
</dbReference>
<dbReference type="InterPro" id="IPR017441">
    <property type="entry name" value="Protein_kinase_ATP_BS"/>
</dbReference>
<evidence type="ECO:0000313" key="12">
    <source>
        <dbReference type="EMBL" id="VDN30409.1"/>
    </source>
</evidence>
<evidence type="ECO:0000259" key="11">
    <source>
        <dbReference type="PROSITE" id="PS50011"/>
    </source>
</evidence>
<evidence type="ECO:0000256" key="6">
    <source>
        <dbReference type="ARBA" id="ARBA00022840"/>
    </source>
</evidence>
<evidence type="ECO:0000256" key="9">
    <source>
        <dbReference type="PROSITE-ProRule" id="PRU10141"/>
    </source>
</evidence>
<dbReference type="PANTHER" id="PTHR24346">
    <property type="entry name" value="MAP/MICROTUBULE AFFINITY-REGULATING KINASE"/>
    <property type="match status" value="1"/>
</dbReference>
<reference evidence="12 13" key="1">
    <citation type="submission" date="2018-11" db="EMBL/GenBank/DDBJ databases">
        <authorList>
            <consortium name="Pathogen Informatics"/>
        </authorList>
    </citation>
    <scope>NUCLEOTIDE SEQUENCE [LARGE SCALE GENOMIC DNA]</scope>
</reference>
<dbReference type="InterPro" id="IPR008271">
    <property type="entry name" value="Ser/Thr_kinase_AS"/>
</dbReference>
<dbReference type="PANTHER" id="PTHR24346:SF49">
    <property type="entry name" value="NIM1 SERINE_THREONINE PROTEIN KINASE"/>
    <property type="match status" value="1"/>
</dbReference>
<keyword evidence="6 9" id="KW-0067">ATP-binding</keyword>
<name>A0A3P7QJH2_9BILA</name>
<dbReference type="Gene3D" id="3.30.200.20">
    <property type="entry name" value="Phosphorylase Kinase, domain 1"/>
    <property type="match status" value="1"/>
</dbReference>
<dbReference type="GO" id="GO:0000226">
    <property type="term" value="P:microtubule cytoskeleton organization"/>
    <property type="evidence" value="ECO:0007669"/>
    <property type="project" value="TreeGrafter"/>
</dbReference>
<dbReference type="FunFam" id="3.30.200.20:FF:000003">
    <property type="entry name" value="Non-specific serine/threonine protein kinase"/>
    <property type="match status" value="1"/>
</dbReference>
<evidence type="ECO:0000256" key="7">
    <source>
        <dbReference type="ARBA" id="ARBA00047899"/>
    </source>
</evidence>
<dbReference type="AlphaFoldDB" id="A0A3P7QJH2"/>
<feature type="binding site" evidence="9">
    <location>
        <position position="37"/>
    </location>
    <ligand>
        <name>ATP</name>
        <dbReference type="ChEBI" id="CHEBI:30616"/>
    </ligand>
</feature>
<dbReference type="OrthoDB" id="193931at2759"/>
<comment type="catalytic activity">
    <reaction evidence="8">
        <text>L-seryl-[protein] + ATP = O-phospho-L-seryl-[protein] + ADP + H(+)</text>
        <dbReference type="Rhea" id="RHEA:17989"/>
        <dbReference type="Rhea" id="RHEA-COMP:9863"/>
        <dbReference type="Rhea" id="RHEA-COMP:11604"/>
        <dbReference type="ChEBI" id="CHEBI:15378"/>
        <dbReference type="ChEBI" id="CHEBI:29999"/>
        <dbReference type="ChEBI" id="CHEBI:30616"/>
        <dbReference type="ChEBI" id="CHEBI:83421"/>
        <dbReference type="ChEBI" id="CHEBI:456216"/>
        <dbReference type="EC" id="2.7.11.1"/>
    </reaction>
</comment>
<protein>
    <recommendedName>
        <fullName evidence="1">non-specific serine/threonine protein kinase</fullName>
        <ecNumber evidence="1">2.7.11.1</ecNumber>
    </recommendedName>
</protein>
<evidence type="ECO:0000256" key="2">
    <source>
        <dbReference type="ARBA" id="ARBA00022527"/>
    </source>
</evidence>
<gene>
    <name evidence="12" type="ORF">GPUH_LOCUS17764</name>
</gene>
<evidence type="ECO:0000256" key="4">
    <source>
        <dbReference type="ARBA" id="ARBA00022741"/>
    </source>
</evidence>
<dbReference type="PROSITE" id="PS00107">
    <property type="entry name" value="PROTEIN_KINASE_ATP"/>
    <property type="match status" value="1"/>
</dbReference>
<keyword evidence="3" id="KW-0808">Transferase</keyword>
<dbReference type="GO" id="GO:0050321">
    <property type="term" value="F:tau-protein kinase activity"/>
    <property type="evidence" value="ECO:0007669"/>
    <property type="project" value="TreeGrafter"/>
</dbReference>
<proteinExistence type="inferred from homology"/>
<keyword evidence="5" id="KW-0418">Kinase</keyword>
<accession>A0A3P7QJH2</accession>
<dbReference type="PROSITE" id="PS50011">
    <property type="entry name" value="PROTEIN_KINASE_DOM"/>
    <property type="match status" value="1"/>
</dbReference>
<keyword evidence="2 10" id="KW-0723">Serine/threonine-protein kinase</keyword>
<evidence type="ECO:0000256" key="3">
    <source>
        <dbReference type="ARBA" id="ARBA00022679"/>
    </source>
</evidence>
<dbReference type="Gene3D" id="1.10.510.10">
    <property type="entry name" value="Transferase(Phosphotransferase) domain 1"/>
    <property type="match status" value="1"/>
</dbReference>
<organism evidence="12 13">
    <name type="scientific">Gongylonema pulchrum</name>
    <dbReference type="NCBI Taxonomy" id="637853"/>
    <lineage>
        <taxon>Eukaryota</taxon>
        <taxon>Metazoa</taxon>
        <taxon>Ecdysozoa</taxon>
        <taxon>Nematoda</taxon>
        <taxon>Chromadorea</taxon>
        <taxon>Rhabditida</taxon>
        <taxon>Spirurina</taxon>
        <taxon>Spiruromorpha</taxon>
        <taxon>Spiruroidea</taxon>
        <taxon>Gongylonematidae</taxon>
        <taxon>Gongylonema</taxon>
    </lineage>
</organism>
<dbReference type="EMBL" id="UYRT01085657">
    <property type="protein sequence ID" value="VDN30409.1"/>
    <property type="molecule type" value="Genomic_DNA"/>
</dbReference>
<evidence type="ECO:0000313" key="13">
    <source>
        <dbReference type="Proteomes" id="UP000271098"/>
    </source>
</evidence>
<dbReference type="Proteomes" id="UP000271098">
    <property type="component" value="Unassembled WGS sequence"/>
</dbReference>
<evidence type="ECO:0000256" key="8">
    <source>
        <dbReference type="ARBA" id="ARBA00048679"/>
    </source>
</evidence>
<comment type="similarity">
    <text evidence="10">Belongs to the protein kinase superfamily.</text>
</comment>
<dbReference type="GO" id="GO:0035556">
    <property type="term" value="P:intracellular signal transduction"/>
    <property type="evidence" value="ECO:0007669"/>
    <property type="project" value="TreeGrafter"/>
</dbReference>
<evidence type="ECO:0000256" key="10">
    <source>
        <dbReference type="RuleBase" id="RU000304"/>
    </source>
</evidence>